<proteinExistence type="predicted"/>
<evidence type="ECO:0000313" key="4">
    <source>
        <dbReference type="Proteomes" id="UP001183648"/>
    </source>
</evidence>
<keyword evidence="4" id="KW-1185">Reference proteome</keyword>
<keyword evidence="3" id="KW-0413">Isomerase</keyword>
<reference evidence="3 4" key="1">
    <citation type="submission" date="2023-07" db="EMBL/GenBank/DDBJ databases">
        <title>Sequencing the genomes of 1000 actinobacteria strains.</title>
        <authorList>
            <person name="Klenk H.-P."/>
        </authorList>
    </citation>
    <scope>NUCLEOTIDE SEQUENCE [LARGE SCALE GENOMIC DNA]</scope>
    <source>
        <strain evidence="3 4">DSM 19426</strain>
    </source>
</reference>
<evidence type="ECO:0000313" key="3">
    <source>
        <dbReference type="EMBL" id="MDR7363944.1"/>
    </source>
</evidence>
<accession>A0ABU2BZX0</accession>
<dbReference type="GO" id="GO:0004494">
    <property type="term" value="F:methylmalonyl-CoA mutase activity"/>
    <property type="evidence" value="ECO:0007669"/>
    <property type="project" value="UniProtKB-EC"/>
</dbReference>
<comment type="caution">
    <text evidence="3">The sequence shown here is derived from an EMBL/GenBank/DDBJ whole genome shotgun (WGS) entry which is preliminary data.</text>
</comment>
<name>A0ABU2BZX0_9ACTN</name>
<dbReference type="Proteomes" id="UP001183648">
    <property type="component" value="Unassembled WGS sequence"/>
</dbReference>
<dbReference type="InterPro" id="IPR006099">
    <property type="entry name" value="MeMalonylCoA_mutase_a/b_cat"/>
</dbReference>
<comment type="subunit">
    <text evidence="1">Heterodimer of an alpha and a beta chain.</text>
</comment>
<dbReference type="Pfam" id="PF01642">
    <property type="entry name" value="MM_CoA_mutase"/>
    <property type="match status" value="1"/>
</dbReference>
<evidence type="ECO:0000259" key="2">
    <source>
        <dbReference type="Pfam" id="PF01642"/>
    </source>
</evidence>
<gene>
    <name evidence="3" type="ORF">J2S63_003497</name>
</gene>
<dbReference type="SUPFAM" id="SSF51703">
    <property type="entry name" value="Cobalamin (vitamin B12)-dependent enzymes"/>
    <property type="match status" value="1"/>
</dbReference>
<dbReference type="EMBL" id="JAVDYG010000001">
    <property type="protein sequence ID" value="MDR7363944.1"/>
    <property type="molecule type" value="Genomic_DNA"/>
</dbReference>
<dbReference type="RefSeq" id="WP_310304916.1">
    <property type="nucleotide sequence ID" value="NZ_BAAAPS010000005.1"/>
</dbReference>
<feature type="domain" description="Methylmalonyl-CoA mutase alpha/beta chain catalytic" evidence="2">
    <location>
        <begin position="52"/>
        <end position="462"/>
    </location>
</feature>
<organism evidence="3 4">
    <name type="scientific">Nocardioides marmoribigeumensis</name>
    <dbReference type="NCBI Taxonomy" id="433649"/>
    <lineage>
        <taxon>Bacteria</taxon>
        <taxon>Bacillati</taxon>
        <taxon>Actinomycetota</taxon>
        <taxon>Actinomycetes</taxon>
        <taxon>Propionibacteriales</taxon>
        <taxon>Nocardioidaceae</taxon>
        <taxon>Nocardioides</taxon>
    </lineage>
</organism>
<dbReference type="PANTHER" id="PTHR48101:SF4">
    <property type="entry name" value="METHYLMALONYL-COA MUTASE, MITOCHONDRIAL"/>
    <property type="match status" value="1"/>
</dbReference>
<dbReference type="Gene3D" id="3.20.20.240">
    <property type="entry name" value="Methylmalonyl-CoA mutase"/>
    <property type="match status" value="1"/>
</dbReference>
<sequence>MSPQEHLSLLAGGEPHTREEWEKAAADVLRKTGRMKAEDSDALVWSKLTRTTLDGIEITPLGTPLLVADVPEPGEPGLAPYTRGSVAGRADEGWDVRAHYADPDAEQSARDVLTDLENGVTSLWLQLGEAGIAVADLPVVLEDVLLDLAPVVLDAPDDPVAAARAYADLLDEKGKDAAPGTSLGGDPLGVAVRHRANPAAPAPGDLEETVRALAEIARERGTYALTVDATAVHDLGATDAQELGYSLAAGAGYLRALTASGLDVATAASLVEFRYAATDEQFPTIAKLRAARRLWQRVLELSGVADAAGQVQHVVTSRPMMSKYDPWVNMLRTTVAAFAAGVGGATSVTVLPFDSAIGLPDTLARRNARNTSSLLISESHVARVTDPAGGSYAVERLTDDLAHAGWAQLQQIEGEGGVLASLDADDGLLVRVQEQAVTARDRQVATRRRPVTGVSEFPNLAEELPARKPWPAAAVPVRRYGQPFEEMRDAPVGTPVLLATLGPIAQHTARATFAANLLAAGGIDTVVAGATEGPDDLVAAFSEAGTSVVCLAGTDQAYAEWGAAAVSALREAGATYVILAGKPGESTVDSVDDSCATGVDALAFLTRVREELGK</sequence>
<dbReference type="CDD" id="cd03677">
    <property type="entry name" value="MM_CoA_mutase_beta"/>
    <property type="match status" value="1"/>
</dbReference>
<dbReference type="Gene3D" id="3.40.50.280">
    <property type="entry name" value="Cobalamin-binding domain"/>
    <property type="match status" value="1"/>
</dbReference>
<dbReference type="EC" id="5.4.99.2" evidence="3"/>
<dbReference type="InterPro" id="IPR016176">
    <property type="entry name" value="Cbl-dep_enz_cat"/>
</dbReference>
<evidence type="ECO:0000256" key="1">
    <source>
        <dbReference type="ARBA" id="ARBA00011870"/>
    </source>
</evidence>
<protein>
    <submittedName>
        <fullName evidence="3">Methylmalonyl-CoA mutase</fullName>
        <ecNumber evidence="3">5.4.99.2</ecNumber>
    </submittedName>
</protein>
<dbReference type="PANTHER" id="PTHR48101">
    <property type="entry name" value="METHYLMALONYL-COA MUTASE, MITOCHONDRIAL-RELATED"/>
    <property type="match status" value="1"/>
</dbReference>